<reference evidence="1" key="1">
    <citation type="journal article" date="2015" name="MBio">
        <title>Eco-Evolutionary Dynamics of Episomes among Ecologically Cohesive Bacterial Populations.</title>
        <authorList>
            <person name="Xue H."/>
            <person name="Cordero O.X."/>
            <person name="Camas F.M."/>
            <person name="Trimble W."/>
            <person name="Meyer F."/>
            <person name="Guglielmini J."/>
            <person name="Rocha E.P."/>
            <person name="Polz M.F."/>
        </authorList>
    </citation>
    <scope>NUCLEOTIDE SEQUENCE</scope>
    <source>
        <strain evidence="1">FF_112</strain>
    </source>
</reference>
<organism evidence="1">
    <name type="scientific">Vibrio tasmaniensis</name>
    <dbReference type="NCBI Taxonomy" id="212663"/>
    <lineage>
        <taxon>Bacteria</taxon>
        <taxon>Pseudomonadati</taxon>
        <taxon>Pseudomonadota</taxon>
        <taxon>Gammaproteobacteria</taxon>
        <taxon>Vibrionales</taxon>
        <taxon>Vibrionaceae</taxon>
        <taxon>Vibrio</taxon>
    </lineage>
</organism>
<accession>A0A0H4A1D7</accession>
<sequence>MLNNKENVNAMKRFIGKADDHGYGDEDKQFLFDSSISIASRIVISPDVWGKLCSFNSEAVGSQLLQRLEQFDFGDDQIEHIFVILYRFACEFDFSGGRDFELEHLIRDIDTRSINLPGQLSGQITYARYTMPVAITKRILNDPAINLFKSFPELSEKAQTQKNELETALKEKLKKLILLKTP</sequence>
<name>A0A0H4A1D7_9VIBR</name>
<proteinExistence type="predicted"/>
<evidence type="ECO:0000313" key="1">
    <source>
        <dbReference type="EMBL" id="AKN40747.1"/>
    </source>
</evidence>
<protein>
    <submittedName>
        <fullName evidence="1">Uncharacterized protein</fullName>
    </submittedName>
</protein>
<dbReference type="EMBL" id="KP795704">
    <property type="protein sequence ID" value="AKN40747.1"/>
    <property type="molecule type" value="Genomic_DNA"/>
</dbReference>
<dbReference type="AlphaFoldDB" id="A0A0H4A1D7"/>